<reference evidence="1 2" key="1">
    <citation type="journal article" date="2021" name="BMC Biol.">
        <title>Horizontally acquired antibacterial genes associated with adaptive radiation of ladybird beetles.</title>
        <authorList>
            <person name="Li H.S."/>
            <person name="Tang X.F."/>
            <person name="Huang Y.H."/>
            <person name="Xu Z.Y."/>
            <person name="Chen M.L."/>
            <person name="Du X.Y."/>
            <person name="Qiu B.Y."/>
            <person name="Chen P.T."/>
            <person name="Zhang W."/>
            <person name="Slipinski A."/>
            <person name="Escalona H.E."/>
            <person name="Waterhouse R.M."/>
            <person name="Zwick A."/>
            <person name="Pang H."/>
        </authorList>
    </citation>
    <scope>NUCLEOTIDE SEQUENCE [LARGE SCALE GENOMIC DNA]</scope>
    <source>
        <strain evidence="1">SYSU2018</strain>
    </source>
</reference>
<evidence type="ECO:0000313" key="2">
    <source>
        <dbReference type="Proteomes" id="UP001516400"/>
    </source>
</evidence>
<evidence type="ECO:0000313" key="1">
    <source>
        <dbReference type="EMBL" id="KAL3287050.1"/>
    </source>
</evidence>
<dbReference type="EMBL" id="JABFTP020000185">
    <property type="protein sequence ID" value="KAL3287050.1"/>
    <property type="molecule type" value="Genomic_DNA"/>
</dbReference>
<comment type="caution">
    <text evidence="1">The sequence shown here is derived from an EMBL/GenBank/DDBJ whole genome shotgun (WGS) entry which is preliminary data.</text>
</comment>
<protein>
    <submittedName>
        <fullName evidence="1">Uncharacterized protein</fullName>
    </submittedName>
</protein>
<dbReference type="Proteomes" id="UP001516400">
    <property type="component" value="Unassembled WGS sequence"/>
</dbReference>
<gene>
    <name evidence="1" type="ORF">HHI36_001536</name>
</gene>
<accession>A0ABD2P878</accession>
<proteinExistence type="predicted"/>
<organism evidence="1 2">
    <name type="scientific">Cryptolaemus montrouzieri</name>
    <dbReference type="NCBI Taxonomy" id="559131"/>
    <lineage>
        <taxon>Eukaryota</taxon>
        <taxon>Metazoa</taxon>
        <taxon>Ecdysozoa</taxon>
        <taxon>Arthropoda</taxon>
        <taxon>Hexapoda</taxon>
        <taxon>Insecta</taxon>
        <taxon>Pterygota</taxon>
        <taxon>Neoptera</taxon>
        <taxon>Endopterygota</taxon>
        <taxon>Coleoptera</taxon>
        <taxon>Polyphaga</taxon>
        <taxon>Cucujiformia</taxon>
        <taxon>Coccinelloidea</taxon>
        <taxon>Coccinellidae</taxon>
        <taxon>Scymninae</taxon>
        <taxon>Scymnini</taxon>
        <taxon>Cryptolaemus</taxon>
    </lineage>
</organism>
<dbReference type="AlphaFoldDB" id="A0ABD2P878"/>
<sequence>MRDQFHLVPDLLNKYTINDLLLGHSKLRYWYRLELRKANVAYNDRLIRESSNKGKTLWGIVNKARSDNTVSCHNAISPQDFNNFFVSILLMISNNITQFNMDLESTFRSEVPANFSFQLTLISYHDVRDVILADVSNPDLKNSRSADYYGLLV</sequence>
<keyword evidence="2" id="KW-1185">Reference proteome</keyword>
<name>A0ABD2P878_9CUCU</name>